<sequence length="277" mass="31627">MAKQKQLVPVAAVAVAVIFLLWLVRPLFCGELNGTFQSKRLPSEYQQFKNFVASQPEFFRTFWVPRRQRFGFWSNDHPAIDAEKYFTVNQCQEPFCSLAVPLPEQWGQDCPPNDRCYVRELAYFLNPQSAVVLSRMAVKYVVLPLDSLGEIFIAERQYNPQQRQETEALLDTVSWLEKVAVADGVAVYELPEFQDHFFTVGENIPAIGWEKLSASRYQVRISAASHPFQLIFSEAFDPSWQAKLGETAIPSQVTDDGLNTFKISQTGNFNLTVELTR</sequence>
<dbReference type="AlphaFoldDB" id="A0A2M6XB49"/>
<dbReference type="Proteomes" id="UP000231214">
    <property type="component" value="Unassembled WGS sequence"/>
</dbReference>
<protein>
    <submittedName>
        <fullName evidence="1">Uncharacterized protein</fullName>
    </submittedName>
</protein>
<evidence type="ECO:0000313" key="2">
    <source>
        <dbReference type="Proteomes" id="UP000231214"/>
    </source>
</evidence>
<proteinExistence type="predicted"/>
<comment type="caution">
    <text evidence="1">The sequence shown here is derived from an EMBL/GenBank/DDBJ whole genome shotgun (WGS) entry which is preliminary data.</text>
</comment>
<dbReference type="EMBL" id="PEZK01000018">
    <property type="protein sequence ID" value="PIU02292.1"/>
    <property type="molecule type" value="Genomic_DNA"/>
</dbReference>
<gene>
    <name evidence="1" type="ORF">COT66_00990</name>
</gene>
<reference evidence="2" key="1">
    <citation type="submission" date="2017-09" db="EMBL/GenBank/DDBJ databases">
        <title>Depth-based differentiation of microbial function through sediment-hosted aquifers and enrichment of novel symbionts in the deep terrestrial subsurface.</title>
        <authorList>
            <person name="Probst A.J."/>
            <person name="Ladd B."/>
            <person name="Jarett J.K."/>
            <person name="Geller-Mcgrath D.E."/>
            <person name="Sieber C.M.K."/>
            <person name="Emerson J.B."/>
            <person name="Anantharaman K."/>
            <person name="Thomas B.C."/>
            <person name="Malmstrom R."/>
            <person name="Stieglmeier M."/>
            <person name="Klingl A."/>
            <person name="Woyke T."/>
            <person name="Ryan C.M."/>
            <person name="Banfield J.F."/>
        </authorList>
    </citation>
    <scope>NUCLEOTIDE SEQUENCE [LARGE SCALE GENOMIC DNA]</scope>
</reference>
<organism evidence="1 2">
    <name type="scientific">Candidatus Shapirobacteria bacterium CG09_land_8_20_14_0_10_49_15</name>
    <dbReference type="NCBI Taxonomy" id="1974482"/>
    <lineage>
        <taxon>Bacteria</taxon>
        <taxon>Candidatus Shapironibacteriota</taxon>
    </lineage>
</organism>
<evidence type="ECO:0000313" key="1">
    <source>
        <dbReference type="EMBL" id="PIU02292.1"/>
    </source>
</evidence>
<name>A0A2M6XB49_9BACT</name>
<accession>A0A2M6XB49</accession>